<evidence type="ECO:0000313" key="2">
    <source>
        <dbReference type="EMBL" id="KHN81966.1"/>
    </source>
</evidence>
<name>A0A0B2VEK1_TOXCA</name>
<dbReference type="STRING" id="6265.A0A0B2VEK1"/>
<dbReference type="SUPFAM" id="SSF56601">
    <property type="entry name" value="beta-lactamase/transpeptidase-like"/>
    <property type="match status" value="1"/>
</dbReference>
<sequence>MHKPDKRILSTYSTLAAFMSVLNKEKEGLALAVYCNGELLADLYGGYADRQSSRPWNSDTLAAVFSTGKALGSLIVAMLVSRDRLQYEEQVAKYWPAFAANGKESITVQSIMEHKAGLIKFAEDFDIHKADDPEFIATLIEKTEPMWPPGTAVGYHATTFGWLVDQLVRRSDPNKRGLGQFYREEILPHMPDKDFYVGLPAELSERVATVANSTEYESFKDFLYTFLYKLLNFSRTQNLRRVALGYPKWMDVDDEVAFNSGEVHAVENVAALGVGTARGLASVPAAIMRNSLITTDVWEKLSKPTDVNPVKDIVIDRRALRGHGFFYSPHPTRKNSFLLGHGGHGGQMLVFDPQTQIVVAIVRNGMRKSALAQKDSDRIIEATFRLLDQQ</sequence>
<accession>A0A0B2VEK1</accession>
<proteinExistence type="predicted"/>
<dbReference type="OMA" id="EDWVIRI"/>
<comment type="caution">
    <text evidence="2">The sequence shown here is derived from an EMBL/GenBank/DDBJ whole genome shotgun (WGS) entry which is preliminary data.</text>
</comment>
<keyword evidence="3" id="KW-1185">Reference proteome</keyword>
<organism evidence="2 3">
    <name type="scientific">Toxocara canis</name>
    <name type="common">Canine roundworm</name>
    <dbReference type="NCBI Taxonomy" id="6265"/>
    <lineage>
        <taxon>Eukaryota</taxon>
        <taxon>Metazoa</taxon>
        <taxon>Ecdysozoa</taxon>
        <taxon>Nematoda</taxon>
        <taxon>Chromadorea</taxon>
        <taxon>Rhabditida</taxon>
        <taxon>Spirurina</taxon>
        <taxon>Ascaridomorpha</taxon>
        <taxon>Ascaridoidea</taxon>
        <taxon>Toxocaridae</taxon>
        <taxon>Toxocara</taxon>
    </lineage>
</organism>
<gene>
    <name evidence="2" type="primary">lact-2</name>
    <name evidence="2" type="ORF">Tcan_17482</name>
</gene>
<dbReference type="AlphaFoldDB" id="A0A0B2VEK1"/>
<reference evidence="2 3" key="1">
    <citation type="submission" date="2014-11" db="EMBL/GenBank/DDBJ databases">
        <title>Genetic blueprint of the zoonotic pathogen Toxocara canis.</title>
        <authorList>
            <person name="Zhu X.-Q."/>
            <person name="Korhonen P.K."/>
            <person name="Cai H."/>
            <person name="Young N.D."/>
            <person name="Nejsum P."/>
            <person name="von Samson-Himmelstjerna G."/>
            <person name="Boag P.R."/>
            <person name="Tan P."/>
            <person name="Li Q."/>
            <person name="Min J."/>
            <person name="Yang Y."/>
            <person name="Wang X."/>
            <person name="Fang X."/>
            <person name="Hall R.S."/>
            <person name="Hofmann A."/>
            <person name="Sternberg P.W."/>
            <person name="Jex A.R."/>
            <person name="Gasser R.B."/>
        </authorList>
    </citation>
    <scope>NUCLEOTIDE SEQUENCE [LARGE SCALE GENOMIC DNA]</scope>
    <source>
        <strain evidence="2">PN_DK_2014</strain>
    </source>
</reference>
<dbReference type="OrthoDB" id="5946976at2759"/>
<dbReference type="EMBL" id="JPKZ01001436">
    <property type="protein sequence ID" value="KHN81966.1"/>
    <property type="molecule type" value="Genomic_DNA"/>
</dbReference>
<dbReference type="PANTHER" id="PTHR43319">
    <property type="entry name" value="BETA-LACTAMASE-RELATED"/>
    <property type="match status" value="1"/>
</dbReference>
<protein>
    <submittedName>
        <fullName evidence="2">Beta-lactamase domain-containing protein 2</fullName>
    </submittedName>
</protein>
<dbReference type="Proteomes" id="UP000031036">
    <property type="component" value="Unassembled WGS sequence"/>
</dbReference>
<dbReference type="InterPro" id="IPR052907">
    <property type="entry name" value="Beta-lactamase/esterase"/>
</dbReference>
<dbReference type="InterPro" id="IPR001466">
    <property type="entry name" value="Beta-lactam-related"/>
</dbReference>
<evidence type="ECO:0000313" key="3">
    <source>
        <dbReference type="Proteomes" id="UP000031036"/>
    </source>
</evidence>
<dbReference type="Gene3D" id="3.40.710.10">
    <property type="entry name" value="DD-peptidase/beta-lactamase superfamily"/>
    <property type="match status" value="1"/>
</dbReference>
<dbReference type="PANTHER" id="PTHR43319:SF3">
    <property type="entry name" value="BETA-LACTAMASE-RELATED DOMAIN-CONTAINING PROTEIN"/>
    <property type="match status" value="1"/>
</dbReference>
<dbReference type="InterPro" id="IPR012338">
    <property type="entry name" value="Beta-lactam/transpept-like"/>
</dbReference>
<evidence type="ECO:0000259" key="1">
    <source>
        <dbReference type="Pfam" id="PF00144"/>
    </source>
</evidence>
<dbReference type="Pfam" id="PF00144">
    <property type="entry name" value="Beta-lactamase"/>
    <property type="match status" value="1"/>
</dbReference>
<feature type="domain" description="Beta-lactamase-related" evidence="1">
    <location>
        <begin position="26"/>
        <end position="382"/>
    </location>
</feature>